<keyword evidence="3" id="KW-0503">Monooxygenase</keyword>
<protein>
    <submittedName>
        <fullName evidence="4">Cytochrome P-450</fullName>
    </submittedName>
</protein>
<dbReference type="InterPro" id="IPR002397">
    <property type="entry name" value="Cyt_P450_B"/>
</dbReference>
<proteinExistence type="inferred from homology"/>
<dbReference type="CDD" id="cd20629">
    <property type="entry name" value="P450_pinF1-like"/>
    <property type="match status" value="1"/>
</dbReference>
<evidence type="ECO:0000256" key="1">
    <source>
        <dbReference type="ARBA" id="ARBA00001971"/>
    </source>
</evidence>
<reference evidence="4 5" key="1">
    <citation type="journal article" date="2005" name="J. Bacteriol.">
        <title>Insights into genome plasticity and pathogenicity of the plant pathogenic Bacterium Xanthomonas campestris pv. vesicatoria revealed by the complete genome sequence.</title>
        <authorList>
            <person name="Thieme F."/>
            <person name="Koebnik R."/>
            <person name="Bekel T."/>
            <person name="Berger C."/>
            <person name="Boch J."/>
            <person name="Buettner D."/>
            <person name="Caldana C."/>
            <person name="Gaigalat L."/>
            <person name="Goesmann A."/>
            <person name="Kay S."/>
            <person name="Kirchner O."/>
            <person name="Lanz C."/>
            <person name="Linke B."/>
            <person name="McHardy A.C."/>
            <person name="Meyer F."/>
            <person name="Mittenhuber G."/>
            <person name="Nies D.H."/>
            <person name="Niesbach-Kloesgen U."/>
            <person name="Patschkowski T."/>
            <person name="Rueckert C."/>
            <person name="Rupp O."/>
            <person name="Schneicker S."/>
            <person name="Schuster S.C."/>
            <person name="Vorhoelter F.J."/>
            <person name="Weber E."/>
            <person name="Puehler A."/>
            <person name="Bonas U."/>
            <person name="Bartels D."/>
            <person name="Kaiser O."/>
        </authorList>
    </citation>
    <scope>NUCLEOTIDE SEQUENCE [LARGE SCALE GENOMIC DNA]</scope>
    <source>
        <strain evidence="4 5">85-10</strain>
    </source>
</reference>
<dbReference type="KEGG" id="xcv:XCV2150"/>
<dbReference type="InterPro" id="IPR017972">
    <property type="entry name" value="Cyt_P450_CS"/>
</dbReference>
<evidence type="ECO:0000256" key="2">
    <source>
        <dbReference type="ARBA" id="ARBA00010617"/>
    </source>
</evidence>
<evidence type="ECO:0000313" key="5">
    <source>
        <dbReference type="Proteomes" id="UP000007069"/>
    </source>
</evidence>
<dbReference type="STRING" id="456327.BJD11_11660"/>
<dbReference type="eggNOG" id="COG2124">
    <property type="taxonomic scope" value="Bacteria"/>
</dbReference>
<keyword evidence="3" id="KW-0479">Metal-binding</keyword>
<organism evidence="5">
    <name type="scientific">Xanthomonas euvesicatoria pv. vesicatoria (strain 85-10)</name>
    <name type="common">Xanthomonas campestris pv. vesicatoria</name>
    <dbReference type="NCBI Taxonomy" id="316273"/>
    <lineage>
        <taxon>Bacteria</taxon>
        <taxon>Pseudomonadati</taxon>
        <taxon>Pseudomonadota</taxon>
        <taxon>Gammaproteobacteria</taxon>
        <taxon>Lysobacterales</taxon>
        <taxon>Lysobacteraceae</taxon>
        <taxon>Xanthomonas</taxon>
    </lineage>
</organism>
<dbReference type="PANTHER" id="PTHR46696:SF1">
    <property type="entry name" value="CYTOCHROME P450 YJIB-RELATED"/>
    <property type="match status" value="1"/>
</dbReference>
<dbReference type="SUPFAM" id="SSF48264">
    <property type="entry name" value="Cytochrome P450"/>
    <property type="match status" value="1"/>
</dbReference>
<dbReference type="GO" id="GO:0020037">
    <property type="term" value="F:heme binding"/>
    <property type="evidence" value="ECO:0007669"/>
    <property type="project" value="InterPro"/>
</dbReference>
<dbReference type="GO" id="GO:0004497">
    <property type="term" value="F:monooxygenase activity"/>
    <property type="evidence" value="ECO:0007669"/>
    <property type="project" value="UniProtKB-KW"/>
</dbReference>
<accession>Q3BTN2</accession>
<dbReference type="HOGENOM" id="CLU_033716_2_0_6"/>
<dbReference type="Gene3D" id="1.10.630.10">
    <property type="entry name" value="Cytochrome P450"/>
    <property type="match status" value="1"/>
</dbReference>
<dbReference type="PANTHER" id="PTHR46696">
    <property type="entry name" value="P450, PUTATIVE (EUROFUNG)-RELATED"/>
    <property type="match status" value="1"/>
</dbReference>
<dbReference type="EMBL" id="AM039952">
    <property type="protein sequence ID" value="CAJ23827.1"/>
    <property type="molecule type" value="Genomic_DNA"/>
</dbReference>
<dbReference type="GO" id="GO:0016705">
    <property type="term" value="F:oxidoreductase activity, acting on paired donors, with incorporation or reduction of molecular oxygen"/>
    <property type="evidence" value="ECO:0007669"/>
    <property type="project" value="InterPro"/>
</dbReference>
<dbReference type="InterPro" id="IPR036396">
    <property type="entry name" value="Cyt_P450_sf"/>
</dbReference>
<dbReference type="Proteomes" id="UP000007069">
    <property type="component" value="Chromosome"/>
</dbReference>
<keyword evidence="3" id="KW-0349">Heme</keyword>
<evidence type="ECO:0000256" key="3">
    <source>
        <dbReference type="RuleBase" id="RU000461"/>
    </source>
</evidence>
<comment type="cofactor">
    <cofactor evidence="1">
        <name>heme</name>
        <dbReference type="ChEBI" id="CHEBI:30413"/>
    </cofactor>
</comment>
<dbReference type="Pfam" id="PF00067">
    <property type="entry name" value="p450"/>
    <property type="match status" value="1"/>
</dbReference>
<gene>
    <name evidence="4" type="ordered locus">XCV2150</name>
</gene>
<dbReference type="AlphaFoldDB" id="Q3BTN2"/>
<dbReference type="PRINTS" id="PR00385">
    <property type="entry name" value="P450"/>
</dbReference>
<keyword evidence="3" id="KW-0560">Oxidoreductase</keyword>
<dbReference type="GO" id="GO:0005506">
    <property type="term" value="F:iron ion binding"/>
    <property type="evidence" value="ECO:0007669"/>
    <property type="project" value="InterPro"/>
</dbReference>
<evidence type="ECO:0000313" key="4">
    <source>
        <dbReference type="EMBL" id="CAJ23827.1"/>
    </source>
</evidence>
<dbReference type="PRINTS" id="PR00359">
    <property type="entry name" value="BP450"/>
</dbReference>
<name>Q3BTN2_XANE5</name>
<comment type="similarity">
    <text evidence="2 3">Belongs to the cytochrome P450 family.</text>
</comment>
<keyword evidence="3" id="KW-0408">Iron</keyword>
<sequence length="472" mass="52094">MRVRCNAAAIGKKGARAARLVAQPYRLSQCSRRSQVDTRSPLVSLWLLPTVHAALSNRSGFPRSPPHEMIMQQPLKCTSAELQANPQIVFARLRPLTPVLQRDDGLYVAIRAQDVQQLLVDPRTRQMETEIATARGVTDGPLLEFLKHTMVLSNGTAHRNRRLPLVQAFASRFVQDVRPYARRVAEQLIDARYDAGAMDVIGDFASWLPARVICHILGLPETDIPAFTRCVYSVSRAFNSTFTPDEVPELQQASGELDAYVRGLIAHRRRHPREDFITSYIAASDASGQLSQTEVVAQLMSILLAGSDTTRSALAIQTSLLLQHPEQWQAVCRDSALIPAAVRECLRYQPAVASVPRITLEDIVLDDTLVPAGKILSLSTLSALRDPALYAEPERFDIHRTDAPKRQLVFGGGVHRCLGEALAMIELEEGLAAMAQRLPDMRFDGNPVVVQGGFGIRTAQDFRVSWGSARTG</sequence>
<dbReference type="InterPro" id="IPR001128">
    <property type="entry name" value="Cyt_P450"/>
</dbReference>
<dbReference type="PROSITE" id="PS00086">
    <property type="entry name" value="CYTOCHROME_P450"/>
    <property type="match status" value="1"/>
</dbReference>